<feature type="compositionally biased region" description="Basic and acidic residues" evidence="5">
    <location>
        <begin position="268"/>
        <end position="277"/>
    </location>
</feature>
<gene>
    <name evidence="8" type="ORF">L486_01982</name>
</gene>
<dbReference type="AlphaFoldDB" id="A0A1B9J3S0"/>
<feature type="region of interest" description="Disordered" evidence="5">
    <location>
        <begin position="198"/>
        <end position="327"/>
    </location>
</feature>
<evidence type="ECO:0000256" key="4">
    <source>
        <dbReference type="PROSITE-ProRule" id="PRU00322"/>
    </source>
</evidence>
<keyword evidence="3" id="KW-0862">Zinc</keyword>
<dbReference type="GO" id="GO:0008270">
    <property type="term" value="F:zinc ion binding"/>
    <property type="evidence" value="ECO:0007669"/>
    <property type="project" value="UniProtKB-KW"/>
</dbReference>
<dbReference type="SUPFAM" id="SSF90209">
    <property type="entry name" value="Ran binding protein zinc finger-like"/>
    <property type="match status" value="1"/>
</dbReference>
<accession>A0A1B9J3S0</accession>
<dbReference type="InterPro" id="IPR001876">
    <property type="entry name" value="Znf_RanBP2"/>
</dbReference>
<evidence type="ECO:0000313" key="9">
    <source>
        <dbReference type="Proteomes" id="UP000092583"/>
    </source>
</evidence>
<evidence type="ECO:0000259" key="7">
    <source>
        <dbReference type="PROSITE" id="PS51397"/>
    </source>
</evidence>
<dbReference type="PROSITE" id="PS51397">
    <property type="entry name" value="WLM"/>
    <property type="match status" value="1"/>
</dbReference>
<proteinExistence type="predicted"/>
<keyword evidence="2 4" id="KW-0863">Zinc-finger</keyword>
<dbReference type="Pfam" id="PF08325">
    <property type="entry name" value="WLM"/>
    <property type="match status" value="1"/>
</dbReference>
<dbReference type="PANTHER" id="PTHR46622">
    <property type="entry name" value="DNA-DEPENDENT METALLOPROTEASE WSS1"/>
    <property type="match status" value="1"/>
</dbReference>
<dbReference type="InterPro" id="IPR013536">
    <property type="entry name" value="WLM_dom"/>
</dbReference>
<dbReference type="InterPro" id="IPR036443">
    <property type="entry name" value="Znf_RanBP2_sf"/>
</dbReference>
<evidence type="ECO:0000256" key="1">
    <source>
        <dbReference type="ARBA" id="ARBA00022723"/>
    </source>
</evidence>
<dbReference type="Pfam" id="PF00641">
    <property type="entry name" value="Zn_ribbon_RanBP"/>
    <property type="match status" value="1"/>
</dbReference>
<evidence type="ECO:0008006" key="10">
    <source>
        <dbReference type="Google" id="ProtNLM"/>
    </source>
</evidence>
<dbReference type="PROSITE" id="PS01358">
    <property type="entry name" value="ZF_RANBP2_1"/>
    <property type="match status" value="1"/>
</dbReference>
<evidence type="ECO:0000256" key="3">
    <source>
        <dbReference type="ARBA" id="ARBA00022833"/>
    </source>
</evidence>
<feature type="domain" description="RanBP2-type" evidence="6">
    <location>
        <begin position="333"/>
        <end position="362"/>
    </location>
</feature>
<keyword evidence="1" id="KW-0479">Metal-binding</keyword>
<dbReference type="SMART" id="SM00547">
    <property type="entry name" value="ZnF_RBZ"/>
    <property type="match status" value="2"/>
</dbReference>
<dbReference type="GO" id="GO:0006281">
    <property type="term" value="P:DNA repair"/>
    <property type="evidence" value="ECO:0007669"/>
    <property type="project" value="TreeGrafter"/>
</dbReference>
<organism evidence="8 9">
    <name type="scientific">Kwoniella mangroviensis CBS 10435</name>
    <dbReference type="NCBI Taxonomy" id="1331196"/>
    <lineage>
        <taxon>Eukaryota</taxon>
        <taxon>Fungi</taxon>
        <taxon>Dikarya</taxon>
        <taxon>Basidiomycota</taxon>
        <taxon>Agaricomycotina</taxon>
        <taxon>Tremellomycetes</taxon>
        <taxon>Tremellales</taxon>
        <taxon>Cryptococcaceae</taxon>
        <taxon>Kwoniella</taxon>
    </lineage>
</organism>
<evidence type="ECO:0000259" key="6">
    <source>
        <dbReference type="PROSITE" id="PS50199"/>
    </source>
</evidence>
<feature type="compositionally biased region" description="Basic and acidic residues" evidence="5">
    <location>
        <begin position="231"/>
        <end position="255"/>
    </location>
</feature>
<evidence type="ECO:0000256" key="5">
    <source>
        <dbReference type="SAM" id="MobiDB-lite"/>
    </source>
</evidence>
<dbReference type="Proteomes" id="UP000092583">
    <property type="component" value="Unassembled WGS sequence"/>
</dbReference>
<dbReference type="InterPro" id="IPR053000">
    <property type="entry name" value="WSS1-like_metalloprotease"/>
</dbReference>
<evidence type="ECO:0000256" key="2">
    <source>
        <dbReference type="ARBA" id="ARBA00022771"/>
    </source>
</evidence>
<protein>
    <recommendedName>
        <fullName evidence="10">WLM domain-containing protein</fullName>
    </recommendedName>
</protein>
<keyword evidence="9" id="KW-1185">Reference proteome</keyword>
<reference evidence="9" key="2">
    <citation type="submission" date="2013-12" db="EMBL/GenBank/DDBJ databases">
        <title>Evolution of pathogenesis and genome organization in the Tremellales.</title>
        <authorList>
            <person name="Cuomo C."/>
            <person name="Litvintseva A."/>
            <person name="Heitman J."/>
            <person name="Chen Y."/>
            <person name="Sun S."/>
            <person name="Springer D."/>
            <person name="Dromer F."/>
            <person name="Young S."/>
            <person name="Zeng Q."/>
            <person name="Chapman S."/>
            <person name="Gujja S."/>
            <person name="Saif S."/>
            <person name="Birren B."/>
        </authorList>
    </citation>
    <scope>NUCLEOTIDE SEQUENCE [LARGE SCALE GENOMIC DNA]</scope>
    <source>
        <strain evidence="9">CBS 10435</strain>
    </source>
</reference>
<dbReference type="PROSITE" id="PS50199">
    <property type="entry name" value="ZF_RANBP2_2"/>
    <property type="match status" value="1"/>
</dbReference>
<dbReference type="PANTHER" id="PTHR46622:SF1">
    <property type="entry name" value="DNA-DEPENDENT METALLOPROTEASE WSS1"/>
    <property type="match status" value="1"/>
</dbReference>
<dbReference type="GO" id="GO:0005634">
    <property type="term" value="C:nucleus"/>
    <property type="evidence" value="ECO:0007669"/>
    <property type="project" value="TreeGrafter"/>
</dbReference>
<name>A0A1B9J3S0_9TREE</name>
<dbReference type="Gene3D" id="4.10.1060.10">
    <property type="entry name" value="Zinc finger, RanBP2-type"/>
    <property type="match status" value="1"/>
</dbReference>
<dbReference type="EMBL" id="KI669459">
    <property type="protein sequence ID" value="OCF62314.1"/>
    <property type="molecule type" value="Genomic_DNA"/>
</dbReference>
<reference evidence="8 9" key="1">
    <citation type="submission" date="2013-07" db="EMBL/GenBank/DDBJ databases">
        <title>The Genome Sequence of Kwoniella mangroviensis CBS10435.</title>
        <authorList>
            <consortium name="The Broad Institute Genome Sequencing Platform"/>
            <person name="Cuomo C."/>
            <person name="Litvintseva A."/>
            <person name="Chen Y."/>
            <person name="Heitman J."/>
            <person name="Sun S."/>
            <person name="Springer D."/>
            <person name="Dromer F."/>
            <person name="Young S.K."/>
            <person name="Zeng Q."/>
            <person name="Gargeya S."/>
            <person name="Fitzgerald M."/>
            <person name="Abouelleil A."/>
            <person name="Alvarado L."/>
            <person name="Berlin A.M."/>
            <person name="Chapman S.B."/>
            <person name="Dewar J."/>
            <person name="Goldberg J."/>
            <person name="Griggs A."/>
            <person name="Gujja S."/>
            <person name="Hansen M."/>
            <person name="Howarth C."/>
            <person name="Imamovic A."/>
            <person name="Larimer J."/>
            <person name="McCowan C."/>
            <person name="Murphy C."/>
            <person name="Pearson M."/>
            <person name="Priest M."/>
            <person name="Roberts A."/>
            <person name="Saif S."/>
            <person name="Shea T."/>
            <person name="Sykes S."/>
            <person name="Wortman J."/>
            <person name="Nusbaum C."/>
            <person name="Birren B."/>
        </authorList>
    </citation>
    <scope>NUCLEOTIDE SEQUENCE [LARGE SCALE GENOMIC DNA]</scope>
    <source>
        <strain evidence="8 9">CBS 10435</strain>
    </source>
</reference>
<dbReference type="STRING" id="1331196.A0A1B9J3S0"/>
<feature type="compositionally biased region" description="Low complexity" evidence="5">
    <location>
        <begin position="282"/>
        <end position="304"/>
    </location>
</feature>
<dbReference type="OrthoDB" id="261960at2759"/>
<evidence type="ECO:0000313" key="8">
    <source>
        <dbReference type="EMBL" id="OCF62314.1"/>
    </source>
</evidence>
<sequence length="404" mass="44573">MVDPISLIARFEHLPGRPKSDQARPLLEKIASQVKPIMKKRGWKVGTLAEFLPSNPSLLGLNVNAGQRINLRLRPPGNENTFYEYDQLVLVMLHELTHNVHGPHDAKFYKLLEELEEEYYELKRKGYSGEGFHGQGNHLSGLRVPEHIGRQKGLEAAERRMNVQKVIGRGGVLGGSRNTAGKSMKELIIEAAERRLRDDKSCAVGHGQQAEDESRKAQKESIGVDAVDLQKGLEMDKEGESSSSGRETDTSEAKVIDLTGDSDDEVKSDEKPDEKPNKIPKTTEQQRTTSSSQIRSTTTNNSQNKPTSSSGTSTVSRPLSSTINTPKQVAVTRAQEWTCEICTLINPPSSTKCEACLTPKPASTPVQAEGIKTDQGWYCTFCTSGPNDMERWSCGVCGEVRKWG</sequence>
<feature type="domain" description="WLM" evidence="7">
    <location>
        <begin position="1"/>
        <end position="197"/>
    </location>
</feature>
<dbReference type="GO" id="GO:0008237">
    <property type="term" value="F:metallopeptidase activity"/>
    <property type="evidence" value="ECO:0007669"/>
    <property type="project" value="TreeGrafter"/>
</dbReference>
<feature type="compositionally biased region" description="Polar residues" evidence="5">
    <location>
        <begin position="305"/>
        <end position="327"/>
    </location>
</feature>